<dbReference type="InParanoid" id="B9N4I5"/>
<dbReference type="PANTHER" id="PTHR35759:SF1">
    <property type="entry name" value="OS07G0673000 PROTEIN"/>
    <property type="match status" value="1"/>
</dbReference>
<dbReference type="STRING" id="3694.B9N4I5"/>
<organism evidence="1 2">
    <name type="scientific">Populus trichocarpa</name>
    <name type="common">Western balsam poplar</name>
    <name type="synonym">Populus balsamifera subsp. trichocarpa</name>
    <dbReference type="NCBI Taxonomy" id="3694"/>
    <lineage>
        <taxon>Eukaryota</taxon>
        <taxon>Viridiplantae</taxon>
        <taxon>Streptophyta</taxon>
        <taxon>Embryophyta</taxon>
        <taxon>Tracheophyta</taxon>
        <taxon>Spermatophyta</taxon>
        <taxon>Magnoliopsida</taxon>
        <taxon>eudicotyledons</taxon>
        <taxon>Gunneridae</taxon>
        <taxon>Pentapetalae</taxon>
        <taxon>rosids</taxon>
        <taxon>fabids</taxon>
        <taxon>Malpighiales</taxon>
        <taxon>Salicaceae</taxon>
        <taxon>Saliceae</taxon>
        <taxon>Populus</taxon>
    </lineage>
</organism>
<dbReference type="Proteomes" id="UP000006729">
    <property type="component" value="Chromosome 5"/>
</dbReference>
<evidence type="ECO:0000313" key="2">
    <source>
        <dbReference type="Proteomes" id="UP000006729"/>
    </source>
</evidence>
<gene>
    <name evidence="1" type="ORF">POPTR_005G025500</name>
</gene>
<dbReference type="AlphaFoldDB" id="B9N4I5"/>
<accession>B9N4I5</accession>
<protein>
    <submittedName>
        <fullName evidence="1">Uncharacterized protein</fullName>
    </submittedName>
</protein>
<name>B9N4I5_POPTR</name>
<dbReference type="HOGENOM" id="CLU_069725_1_0_1"/>
<keyword evidence="2" id="KW-1185">Reference proteome</keyword>
<dbReference type="EMBL" id="CM009294">
    <property type="protein sequence ID" value="PNT34596.1"/>
    <property type="molecule type" value="Genomic_DNA"/>
</dbReference>
<dbReference type="PANTHER" id="PTHR35759">
    <property type="entry name" value="BNAA09G03860D PROTEIN"/>
    <property type="match status" value="1"/>
</dbReference>
<sequence length="174" mass="19741">MTSISPMHNNPLLHLMELNSFLDFLFELIVARGPSAGFDVSLNGFDLFHGHVFIAAETRRLGSTVAYDSRNLRNILWLAPLPSSSIKAWVAPANTVIIKWNSQVSCHKYCVMQFDIDLTRTLVVLDARPDGIIYRDLIPEYVNFARTIYEGHVVVDVNYLNVEVPVPNYQIFIC</sequence>
<evidence type="ECO:0000313" key="1">
    <source>
        <dbReference type="EMBL" id="PNT34596.1"/>
    </source>
</evidence>
<dbReference type="eggNOG" id="ENOG502QQRP">
    <property type="taxonomic scope" value="Eukaryota"/>
</dbReference>
<proteinExistence type="predicted"/>
<reference evidence="1 2" key="1">
    <citation type="journal article" date="2006" name="Science">
        <title>The genome of black cottonwood, Populus trichocarpa (Torr. &amp; Gray).</title>
        <authorList>
            <person name="Tuskan G.A."/>
            <person name="Difazio S."/>
            <person name="Jansson S."/>
            <person name="Bohlmann J."/>
            <person name="Grigoriev I."/>
            <person name="Hellsten U."/>
            <person name="Putnam N."/>
            <person name="Ralph S."/>
            <person name="Rombauts S."/>
            <person name="Salamov A."/>
            <person name="Schein J."/>
            <person name="Sterck L."/>
            <person name="Aerts A."/>
            <person name="Bhalerao R.R."/>
            <person name="Bhalerao R.P."/>
            <person name="Blaudez D."/>
            <person name="Boerjan W."/>
            <person name="Brun A."/>
            <person name="Brunner A."/>
            <person name="Busov V."/>
            <person name="Campbell M."/>
            <person name="Carlson J."/>
            <person name="Chalot M."/>
            <person name="Chapman J."/>
            <person name="Chen G.L."/>
            <person name="Cooper D."/>
            <person name="Coutinho P.M."/>
            <person name="Couturier J."/>
            <person name="Covert S."/>
            <person name="Cronk Q."/>
            <person name="Cunningham R."/>
            <person name="Davis J."/>
            <person name="Degroeve S."/>
            <person name="Dejardin A."/>
            <person name="Depamphilis C."/>
            <person name="Detter J."/>
            <person name="Dirks B."/>
            <person name="Dubchak I."/>
            <person name="Duplessis S."/>
            <person name="Ehlting J."/>
            <person name="Ellis B."/>
            <person name="Gendler K."/>
            <person name="Goodstein D."/>
            <person name="Gribskov M."/>
            <person name="Grimwood J."/>
            <person name="Groover A."/>
            <person name="Gunter L."/>
            <person name="Hamberger B."/>
            <person name="Heinze B."/>
            <person name="Helariutta Y."/>
            <person name="Henrissat B."/>
            <person name="Holligan D."/>
            <person name="Holt R."/>
            <person name="Huang W."/>
            <person name="Islam-Faridi N."/>
            <person name="Jones S."/>
            <person name="Jones-Rhoades M."/>
            <person name="Jorgensen R."/>
            <person name="Joshi C."/>
            <person name="Kangasjarvi J."/>
            <person name="Karlsson J."/>
            <person name="Kelleher C."/>
            <person name="Kirkpatrick R."/>
            <person name="Kirst M."/>
            <person name="Kohler A."/>
            <person name="Kalluri U."/>
            <person name="Larimer F."/>
            <person name="Leebens-Mack J."/>
            <person name="Leple J.C."/>
            <person name="Locascio P."/>
            <person name="Lou Y."/>
            <person name="Lucas S."/>
            <person name="Martin F."/>
            <person name="Montanini B."/>
            <person name="Napoli C."/>
            <person name="Nelson D.R."/>
            <person name="Nelson C."/>
            <person name="Nieminen K."/>
            <person name="Nilsson O."/>
            <person name="Pereda V."/>
            <person name="Peter G."/>
            <person name="Philippe R."/>
            <person name="Pilate G."/>
            <person name="Poliakov A."/>
            <person name="Razumovskaya J."/>
            <person name="Richardson P."/>
            <person name="Rinaldi C."/>
            <person name="Ritland K."/>
            <person name="Rouze P."/>
            <person name="Ryaboy D."/>
            <person name="Schmutz J."/>
            <person name="Schrader J."/>
            <person name="Segerman B."/>
            <person name="Shin H."/>
            <person name="Siddiqui A."/>
            <person name="Sterky F."/>
            <person name="Terry A."/>
            <person name="Tsai C.J."/>
            <person name="Uberbacher E."/>
            <person name="Unneberg P."/>
            <person name="Vahala J."/>
            <person name="Wall K."/>
            <person name="Wessler S."/>
            <person name="Yang G."/>
            <person name="Yin T."/>
            <person name="Douglas C."/>
            <person name="Marra M."/>
            <person name="Sandberg G."/>
            <person name="Van de Peer Y."/>
            <person name="Rokhsar D."/>
        </authorList>
    </citation>
    <scope>NUCLEOTIDE SEQUENCE [LARGE SCALE GENOMIC DNA]</scope>
    <source>
        <strain evidence="2">cv. Nisqually</strain>
    </source>
</reference>